<dbReference type="EMBL" id="BEZZ01214882">
    <property type="protein sequence ID" value="GCC47605.1"/>
    <property type="molecule type" value="Genomic_DNA"/>
</dbReference>
<protein>
    <submittedName>
        <fullName evidence="1">Uncharacterized protein</fullName>
    </submittedName>
</protein>
<evidence type="ECO:0000313" key="1">
    <source>
        <dbReference type="EMBL" id="GCC47605.1"/>
    </source>
</evidence>
<reference evidence="1 2" key="1">
    <citation type="journal article" date="2018" name="Nat. Ecol. Evol.">
        <title>Shark genomes provide insights into elasmobranch evolution and the origin of vertebrates.</title>
        <authorList>
            <person name="Hara Y"/>
            <person name="Yamaguchi K"/>
            <person name="Onimaru K"/>
            <person name="Kadota M"/>
            <person name="Koyanagi M"/>
            <person name="Keeley SD"/>
            <person name="Tatsumi K"/>
            <person name="Tanaka K"/>
            <person name="Motone F"/>
            <person name="Kageyama Y"/>
            <person name="Nozu R"/>
            <person name="Adachi N"/>
            <person name="Nishimura O"/>
            <person name="Nakagawa R"/>
            <person name="Tanegashima C"/>
            <person name="Kiyatake I"/>
            <person name="Matsumoto R"/>
            <person name="Murakumo K"/>
            <person name="Nishida K"/>
            <person name="Terakita A"/>
            <person name="Kuratani S"/>
            <person name="Sato K"/>
            <person name="Hyodo S Kuraku.S."/>
        </authorList>
    </citation>
    <scope>NUCLEOTIDE SEQUENCE [LARGE SCALE GENOMIC DNA]</scope>
</reference>
<keyword evidence="2" id="KW-1185">Reference proteome</keyword>
<comment type="caution">
    <text evidence="1">The sequence shown here is derived from an EMBL/GenBank/DDBJ whole genome shotgun (WGS) entry which is preliminary data.</text>
</comment>
<name>A0A401TYA3_CHIPU</name>
<organism evidence="1 2">
    <name type="scientific">Chiloscyllium punctatum</name>
    <name type="common">Brownbanded bambooshark</name>
    <name type="synonym">Hemiscyllium punctatum</name>
    <dbReference type="NCBI Taxonomy" id="137246"/>
    <lineage>
        <taxon>Eukaryota</taxon>
        <taxon>Metazoa</taxon>
        <taxon>Chordata</taxon>
        <taxon>Craniata</taxon>
        <taxon>Vertebrata</taxon>
        <taxon>Chondrichthyes</taxon>
        <taxon>Elasmobranchii</taxon>
        <taxon>Galeomorphii</taxon>
        <taxon>Galeoidea</taxon>
        <taxon>Orectolobiformes</taxon>
        <taxon>Hemiscylliidae</taxon>
        <taxon>Chiloscyllium</taxon>
    </lineage>
</organism>
<accession>A0A401TYA3</accession>
<evidence type="ECO:0000313" key="2">
    <source>
        <dbReference type="Proteomes" id="UP000287033"/>
    </source>
</evidence>
<proteinExistence type="predicted"/>
<dbReference type="AlphaFoldDB" id="A0A401TYA3"/>
<sequence length="68" mass="7863">MAKRLVGGRDVRGRVLRRHRKLRRQGCGALRMVMRLLGRNEHIAVGLEAKARQMHANEQTIILNLLMH</sequence>
<gene>
    <name evidence="1" type="ORF">chiPu_0031630</name>
</gene>
<dbReference type="Proteomes" id="UP000287033">
    <property type="component" value="Unassembled WGS sequence"/>
</dbReference>